<dbReference type="SUPFAM" id="SSF53335">
    <property type="entry name" value="S-adenosyl-L-methionine-dependent methyltransferases"/>
    <property type="match status" value="1"/>
</dbReference>
<organism evidence="8 9">
    <name type="scientific">Reichenbachiella agarivorans</name>
    <dbReference type="NCBI Taxonomy" id="2979464"/>
    <lineage>
        <taxon>Bacteria</taxon>
        <taxon>Pseudomonadati</taxon>
        <taxon>Bacteroidota</taxon>
        <taxon>Cytophagia</taxon>
        <taxon>Cytophagales</taxon>
        <taxon>Reichenbachiellaceae</taxon>
        <taxon>Reichenbachiella</taxon>
    </lineage>
</organism>
<dbReference type="InterPro" id="IPR040758">
    <property type="entry name" value="PrmC_N"/>
</dbReference>
<dbReference type="NCBIfam" id="TIGR00536">
    <property type="entry name" value="hemK_fam"/>
    <property type="match status" value="1"/>
</dbReference>
<evidence type="ECO:0000313" key="9">
    <source>
        <dbReference type="Proteomes" id="UP001065174"/>
    </source>
</evidence>
<dbReference type="InterPro" id="IPR029063">
    <property type="entry name" value="SAM-dependent_MTases_sf"/>
</dbReference>
<dbReference type="EMBL" id="CP106679">
    <property type="protein sequence ID" value="UXP34120.1"/>
    <property type="molecule type" value="Genomic_DNA"/>
</dbReference>
<dbReference type="GO" id="GO:0102559">
    <property type="term" value="F:peptide chain release factor N(5)-glutamine methyltransferase activity"/>
    <property type="evidence" value="ECO:0007669"/>
    <property type="project" value="UniProtKB-EC"/>
</dbReference>
<dbReference type="PROSITE" id="PS00092">
    <property type="entry name" value="N6_MTASE"/>
    <property type="match status" value="1"/>
</dbReference>
<proteinExistence type="predicted"/>
<evidence type="ECO:0000256" key="2">
    <source>
        <dbReference type="ARBA" id="ARBA00022603"/>
    </source>
</evidence>
<dbReference type="Gene3D" id="3.40.50.150">
    <property type="entry name" value="Vaccinia Virus protein VP39"/>
    <property type="match status" value="1"/>
</dbReference>
<protein>
    <recommendedName>
        <fullName evidence="1">peptide chain release factor N(5)-glutamine methyltransferase</fullName>
        <ecNumber evidence="1">2.1.1.297</ecNumber>
    </recommendedName>
</protein>
<name>A0ABY6CVT4_9BACT</name>
<comment type="catalytic activity">
    <reaction evidence="5">
        <text>L-glutaminyl-[peptide chain release factor] + S-adenosyl-L-methionine = N(5)-methyl-L-glutaminyl-[peptide chain release factor] + S-adenosyl-L-homocysteine + H(+)</text>
        <dbReference type="Rhea" id="RHEA:42896"/>
        <dbReference type="Rhea" id="RHEA-COMP:10271"/>
        <dbReference type="Rhea" id="RHEA-COMP:10272"/>
        <dbReference type="ChEBI" id="CHEBI:15378"/>
        <dbReference type="ChEBI" id="CHEBI:30011"/>
        <dbReference type="ChEBI" id="CHEBI:57856"/>
        <dbReference type="ChEBI" id="CHEBI:59789"/>
        <dbReference type="ChEBI" id="CHEBI:61891"/>
        <dbReference type="EC" id="2.1.1.297"/>
    </reaction>
</comment>
<evidence type="ECO:0000259" key="7">
    <source>
        <dbReference type="Pfam" id="PF17827"/>
    </source>
</evidence>
<dbReference type="InterPro" id="IPR004556">
    <property type="entry name" value="HemK-like"/>
</dbReference>
<keyword evidence="3 8" id="KW-0808">Transferase</keyword>
<keyword evidence="2 8" id="KW-0489">Methyltransferase</keyword>
<dbReference type="NCBIfam" id="TIGR03534">
    <property type="entry name" value="RF_mod_PrmC"/>
    <property type="match status" value="1"/>
</dbReference>
<dbReference type="CDD" id="cd02440">
    <property type="entry name" value="AdoMet_MTases"/>
    <property type="match status" value="1"/>
</dbReference>
<evidence type="ECO:0000259" key="6">
    <source>
        <dbReference type="Pfam" id="PF05175"/>
    </source>
</evidence>
<dbReference type="EC" id="2.1.1.297" evidence="1"/>
<dbReference type="PANTHER" id="PTHR18895:SF74">
    <property type="entry name" value="MTRF1L RELEASE FACTOR GLUTAMINE METHYLTRANSFERASE"/>
    <property type="match status" value="1"/>
</dbReference>
<dbReference type="GO" id="GO:0032259">
    <property type="term" value="P:methylation"/>
    <property type="evidence" value="ECO:0007669"/>
    <property type="project" value="UniProtKB-KW"/>
</dbReference>
<dbReference type="RefSeq" id="WP_262311546.1">
    <property type="nucleotide sequence ID" value="NZ_CP106679.1"/>
</dbReference>
<reference evidence="8" key="1">
    <citation type="submission" date="2022-09" db="EMBL/GenBank/DDBJ databases">
        <title>Comparative genomics and taxonomic characterization of three novel marine species of genus Reichenbachiella exhibiting antioxidant and polysaccharide degradation activities.</title>
        <authorList>
            <person name="Muhammad N."/>
            <person name="Lee Y.-J."/>
            <person name="Ko J."/>
            <person name="Kim S.-G."/>
        </authorList>
    </citation>
    <scope>NUCLEOTIDE SEQUENCE</scope>
    <source>
        <strain evidence="8">BKB1-1</strain>
    </source>
</reference>
<gene>
    <name evidence="8" type="primary">prmC</name>
    <name evidence="8" type="ORF">N6H18_09205</name>
</gene>
<dbReference type="Pfam" id="PF17827">
    <property type="entry name" value="PrmC_N"/>
    <property type="match status" value="1"/>
</dbReference>
<feature type="domain" description="Release factor glutamine methyltransferase N-terminal" evidence="7">
    <location>
        <begin position="24"/>
        <end position="78"/>
    </location>
</feature>
<evidence type="ECO:0000256" key="3">
    <source>
        <dbReference type="ARBA" id="ARBA00022679"/>
    </source>
</evidence>
<keyword evidence="4" id="KW-0949">S-adenosyl-L-methionine</keyword>
<keyword evidence="9" id="KW-1185">Reference proteome</keyword>
<evidence type="ECO:0000256" key="5">
    <source>
        <dbReference type="ARBA" id="ARBA00048391"/>
    </source>
</evidence>
<dbReference type="InterPro" id="IPR002052">
    <property type="entry name" value="DNA_methylase_N6_adenine_CS"/>
</dbReference>
<evidence type="ECO:0000256" key="4">
    <source>
        <dbReference type="ARBA" id="ARBA00022691"/>
    </source>
</evidence>
<dbReference type="Proteomes" id="UP001065174">
    <property type="component" value="Chromosome"/>
</dbReference>
<dbReference type="InterPro" id="IPR050320">
    <property type="entry name" value="N5-glutamine_MTase"/>
</dbReference>
<evidence type="ECO:0000313" key="8">
    <source>
        <dbReference type="EMBL" id="UXP34120.1"/>
    </source>
</evidence>
<evidence type="ECO:0000256" key="1">
    <source>
        <dbReference type="ARBA" id="ARBA00012771"/>
    </source>
</evidence>
<dbReference type="PANTHER" id="PTHR18895">
    <property type="entry name" value="HEMK METHYLTRANSFERASE"/>
    <property type="match status" value="1"/>
</dbReference>
<dbReference type="Gene3D" id="1.10.8.10">
    <property type="entry name" value="DNA helicase RuvA subunit, C-terminal domain"/>
    <property type="match status" value="1"/>
</dbReference>
<dbReference type="Pfam" id="PF05175">
    <property type="entry name" value="MTS"/>
    <property type="match status" value="1"/>
</dbReference>
<accession>A0ABY6CVT4</accession>
<dbReference type="InterPro" id="IPR007848">
    <property type="entry name" value="Small_mtfrase_dom"/>
</dbReference>
<sequence length="284" mass="32514">MKVIFPRETHQSVVSTLYPIFGQQEAEALSKIALEKIFDWNQTDLILNQESTVEENKVEHLHQVISRLQKQEPIQYILEEADFYGRKFYVNENVLIPRQETESLIQIIKEYKNWKNVKIADIGTGSGCIPCSLYIEINTSLVIAYDISIPALEVAKKNADLLGCKIDFRQLDILNQDLDEKDLDIIISNPPYVLDREKQQMTSNVLDHEPHLALFVEDNHPLVFYEAIAVRSKSTLKRGGCLFFEINEKFGTEVAELLSTSGYGQVQIHQDINGKDRFVSGELI</sequence>
<feature type="domain" description="Methyltransferase small" evidence="6">
    <location>
        <begin position="103"/>
        <end position="202"/>
    </location>
</feature>
<dbReference type="InterPro" id="IPR019874">
    <property type="entry name" value="RF_methyltr_PrmC"/>
</dbReference>